<organism evidence="1 2">
    <name type="scientific">Weissella viridescens</name>
    <name type="common">Lactobacillus viridescens</name>
    <dbReference type="NCBI Taxonomy" id="1629"/>
    <lineage>
        <taxon>Bacteria</taxon>
        <taxon>Bacillati</taxon>
        <taxon>Bacillota</taxon>
        <taxon>Bacilli</taxon>
        <taxon>Lactobacillales</taxon>
        <taxon>Lactobacillaceae</taxon>
        <taxon>Weissella</taxon>
    </lineage>
</organism>
<accession>A0A0R2H7V5</accession>
<keyword evidence="2" id="KW-1185">Reference proteome</keyword>
<dbReference type="PATRIC" id="fig|1629.5.peg.1218"/>
<evidence type="ECO:0000313" key="1">
    <source>
        <dbReference type="EMBL" id="KRN46220.1"/>
    </source>
</evidence>
<dbReference type="Proteomes" id="UP000051992">
    <property type="component" value="Unassembled WGS sequence"/>
</dbReference>
<dbReference type="AlphaFoldDB" id="A0A0R2H7V5"/>
<sequence length="124" mass="14391">MNIVNYNKKLNEVVKRVVHLQLNDSEAYPEVKITSENDLKAFLEMEQAFNFVIGKINELVLNTQSQGWVNFQTGLGLMTMQPIKLSSLKFLDDDLIAQQTFQKMEQKLNEIQAMYNDYGVQKEE</sequence>
<proteinExistence type="predicted"/>
<protein>
    <submittedName>
        <fullName evidence="1">Uncharacterized protein</fullName>
    </submittedName>
</protein>
<dbReference type="RefSeq" id="WP_057746507.1">
    <property type="nucleotide sequence ID" value="NZ_JQBM01000003.1"/>
</dbReference>
<dbReference type="EMBL" id="JQBM01000003">
    <property type="protein sequence ID" value="KRN46220.1"/>
    <property type="molecule type" value="Genomic_DNA"/>
</dbReference>
<reference evidence="1 2" key="1">
    <citation type="journal article" date="2015" name="Genome Announc.">
        <title>Expanding the biotechnology potential of lactobacilli through comparative genomics of 213 strains and associated genera.</title>
        <authorList>
            <person name="Sun Z."/>
            <person name="Harris H.M."/>
            <person name="McCann A."/>
            <person name="Guo C."/>
            <person name="Argimon S."/>
            <person name="Zhang W."/>
            <person name="Yang X."/>
            <person name="Jeffery I.B."/>
            <person name="Cooney J.C."/>
            <person name="Kagawa T.F."/>
            <person name="Liu W."/>
            <person name="Song Y."/>
            <person name="Salvetti E."/>
            <person name="Wrobel A."/>
            <person name="Rasinkangas P."/>
            <person name="Parkhill J."/>
            <person name="Rea M.C."/>
            <person name="O'Sullivan O."/>
            <person name="Ritari J."/>
            <person name="Douillard F.P."/>
            <person name="Paul Ross R."/>
            <person name="Yang R."/>
            <person name="Briner A.E."/>
            <person name="Felis G.E."/>
            <person name="de Vos W.M."/>
            <person name="Barrangou R."/>
            <person name="Klaenhammer T.R."/>
            <person name="Caufield P.W."/>
            <person name="Cui Y."/>
            <person name="Zhang H."/>
            <person name="O'Toole P.W."/>
        </authorList>
    </citation>
    <scope>NUCLEOTIDE SEQUENCE [LARGE SCALE GENOMIC DNA]</scope>
    <source>
        <strain evidence="1 2">DSM 20410</strain>
    </source>
</reference>
<name>A0A0R2H7V5_WEIVI</name>
<comment type="caution">
    <text evidence="1">The sequence shown here is derived from an EMBL/GenBank/DDBJ whole genome shotgun (WGS) entry which is preliminary data.</text>
</comment>
<gene>
    <name evidence="1" type="ORF">IV50_GL001204</name>
</gene>
<evidence type="ECO:0000313" key="2">
    <source>
        <dbReference type="Proteomes" id="UP000051992"/>
    </source>
</evidence>